<comment type="caution">
    <text evidence="6">The sequence shown here is derived from an EMBL/GenBank/DDBJ whole genome shotgun (WGS) entry which is preliminary data.</text>
</comment>
<evidence type="ECO:0000256" key="3">
    <source>
        <dbReference type="ARBA" id="ARBA00023125"/>
    </source>
</evidence>
<reference evidence="6 7" key="1">
    <citation type="submission" date="2020-01" db="EMBL/GenBank/DDBJ databases">
        <title>Jiella pacifica sp. nov.</title>
        <authorList>
            <person name="Xue Z."/>
            <person name="Zhu S."/>
            <person name="Chen J."/>
            <person name="Yang J."/>
        </authorList>
    </citation>
    <scope>NUCLEOTIDE SEQUENCE [LARGE SCALE GENOMIC DNA]</scope>
    <source>
        <strain evidence="6 7">40Bstr34</strain>
    </source>
</reference>
<dbReference type="AlphaFoldDB" id="A0A6N9SV60"/>
<dbReference type="InterPro" id="IPR011991">
    <property type="entry name" value="ArsR-like_HTH"/>
</dbReference>
<dbReference type="GO" id="GO:0005737">
    <property type="term" value="C:cytoplasm"/>
    <property type="evidence" value="ECO:0007669"/>
    <property type="project" value="UniProtKB-SubCell"/>
</dbReference>
<organism evidence="6 7">
    <name type="scientific">Jiella pacifica</name>
    <dbReference type="NCBI Taxonomy" id="2696469"/>
    <lineage>
        <taxon>Bacteria</taxon>
        <taxon>Pseudomonadati</taxon>
        <taxon>Pseudomonadota</taxon>
        <taxon>Alphaproteobacteria</taxon>
        <taxon>Hyphomicrobiales</taxon>
        <taxon>Aurantimonadaceae</taxon>
        <taxon>Jiella</taxon>
    </lineage>
</organism>
<dbReference type="InterPro" id="IPR036388">
    <property type="entry name" value="WH-like_DNA-bd_sf"/>
</dbReference>
<dbReference type="Gene3D" id="1.10.10.10">
    <property type="entry name" value="Winged helix-like DNA-binding domain superfamily/Winged helix DNA-binding domain"/>
    <property type="match status" value="1"/>
</dbReference>
<dbReference type="InterPro" id="IPR000835">
    <property type="entry name" value="HTH_MarR-typ"/>
</dbReference>
<evidence type="ECO:0000313" key="6">
    <source>
        <dbReference type="EMBL" id="NDW02940.1"/>
    </source>
</evidence>
<dbReference type="GO" id="GO:0003700">
    <property type="term" value="F:DNA-binding transcription factor activity"/>
    <property type="evidence" value="ECO:0007669"/>
    <property type="project" value="InterPro"/>
</dbReference>
<proteinExistence type="predicted"/>
<evidence type="ECO:0000256" key="2">
    <source>
        <dbReference type="ARBA" id="ARBA00023015"/>
    </source>
</evidence>
<gene>
    <name evidence="6" type="ORF">GTK09_00730</name>
</gene>
<dbReference type="PRINTS" id="PR00598">
    <property type="entry name" value="HTHMARR"/>
</dbReference>
<dbReference type="PROSITE" id="PS50995">
    <property type="entry name" value="HTH_MARR_2"/>
    <property type="match status" value="1"/>
</dbReference>
<dbReference type="PANTHER" id="PTHR33164:SF5">
    <property type="entry name" value="ORGANIC HYDROPEROXIDE RESISTANCE TRANSCRIPTIONAL REGULATOR"/>
    <property type="match status" value="1"/>
</dbReference>
<accession>A0A6N9SV60</accession>
<dbReference type="PANTHER" id="PTHR33164">
    <property type="entry name" value="TRANSCRIPTIONAL REGULATOR, MARR FAMILY"/>
    <property type="match status" value="1"/>
</dbReference>
<dbReference type="CDD" id="cd00090">
    <property type="entry name" value="HTH_ARSR"/>
    <property type="match status" value="1"/>
</dbReference>
<name>A0A6N9SV60_9HYPH</name>
<evidence type="ECO:0000313" key="7">
    <source>
        <dbReference type="Proteomes" id="UP000469011"/>
    </source>
</evidence>
<dbReference type="GO" id="GO:0006950">
    <property type="term" value="P:response to stress"/>
    <property type="evidence" value="ECO:0007669"/>
    <property type="project" value="TreeGrafter"/>
</dbReference>
<sequence length="151" mass="17021">MIDEKKLRLDEQLCFALYAATNAVTRAYRPLLAQLELTYPQYLVMLVLWQEGNSTSREIAQRLQLSANAISPLLDRLEEHGLIARQRDRTDRRVIHITLTPEGATLESAVYDVQQVVECQTGLAPDDLGQLRGELAALAERMATKTANRDD</sequence>
<evidence type="ECO:0000259" key="5">
    <source>
        <dbReference type="PROSITE" id="PS50995"/>
    </source>
</evidence>
<dbReference type="RefSeq" id="WP_163460575.1">
    <property type="nucleotide sequence ID" value="NZ_JAAAMG010000001.1"/>
</dbReference>
<keyword evidence="7" id="KW-1185">Reference proteome</keyword>
<dbReference type="PROSITE" id="PS01117">
    <property type="entry name" value="HTH_MARR_1"/>
    <property type="match status" value="1"/>
</dbReference>
<dbReference type="InterPro" id="IPR036390">
    <property type="entry name" value="WH_DNA-bd_sf"/>
</dbReference>
<protein>
    <submittedName>
        <fullName evidence="6">MarR family transcriptional regulator</fullName>
    </submittedName>
</protein>
<dbReference type="InterPro" id="IPR023187">
    <property type="entry name" value="Tscrpt_reg_MarR-type_CS"/>
</dbReference>
<dbReference type="GO" id="GO:0003677">
    <property type="term" value="F:DNA binding"/>
    <property type="evidence" value="ECO:0007669"/>
    <property type="project" value="UniProtKB-KW"/>
</dbReference>
<keyword evidence="2" id="KW-0805">Transcription regulation</keyword>
<dbReference type="Pfam" id="PF01047">
    <property type="entry name" value="MarR"/>
    <property type="match status" value="1"/>
</dbReference>
<dbReference type="EMBL" id="JAAAMG010000001">
    <property type="protein sequence ID" value="NDW02940.1"/>
    <property type="molecule type" value="Genomic_DNA"/>
</dbReference>
<feature type="domain" description="HTH marR-type" evidence="5">
    <location>
        <begin position="10"/>
        <end position="140"/>
    </location>
</feature>
<keyword evidence="4" id="KW-0804">Transcription</keyword>
<evidence type="ECO:0000256" key="4">
    <source>
        <dbReference type="ARBA" id="ARBA00023163"/>
    </source>
</evidence>
<comment type="subcellular location">
    <subcellularLocation>
        <location evidence="1">Cytoplasm</location>
    </subcellularLocation>
</comment>
<keyword evidence="3" id="KW-0238">DNA-binding</keyword>
<dbReference type="InterPro" id="IPR039422">
    <property type="entry name" value="MarR/SlyA-like"/>
</dbReference>
<dbReference type="Proteomes" id="UP000469011">
    <property type="component" value="Unassembled WGS sequence"/>
</dbReference>
<evidence type="ECO:0000256" key="1">
    <source>
        <dbReference type="ARBA" id="ARBA00004496"/>
    </source>
</evidence>
<dbReference type="SMART" id="SM00347">
    <property type="entry name" value="HTH_MARR"/>
    <property type="match status" value="1"/>
</dbReference>
<dbReference type="SUPFAM" id="SSF46785">
    <property type="entry name" value="Winged helix' DNA-binding domain"/>
    <property type="match status" value="1"/>
</dbReference>